<dbReference type="STRING" id="321339.SAMN05444340_102138"/>
<protein>
    <recommendedName>
        <fullName evidence="1">YhdP central domain-containing protein</fullName>
    </recommendedName>
</protein>
<dbReference type="RefSeq" id="WP_245710754.1">
    <property type="nucleotide sequence ID" value="NZ_FNPF01000002.1"/>
</dbReference>
<dbReference type="Pfam" id="PF13116">
    <property type="entry name" value="YhdP"/>
    <property type="match status" value="1"/>
</dbReference>
<dbReference type="Proteomes" id="UP000199286">
    <property type="component" value="Unassembled WGS sequence"/>
</dbReference>
<organism evidence="2 3">
    <name type="scientific">Citreimonas salinaria</name>
    <dbReference type="NCBI Taxonomy" id="321339"/>
    <lineage>
        <taxon>Bacteria</taxon>
        <taxon>Pseudomonadati</taxon>
        <taxon>Pseudomonadota</taxon>
        <taxon>Alphaproteobacteria</taxon>
        <taxon>Rhodobacterales</taxon>
        <taxon>Roseobacteraceae</taxon>
        <taxon>Citreimonas</taxon>
    </lineage>
</organism>
<gene>
    <name evidence="2" type="ORF">SAMN05444340_102138</name>
</gene>
<dbReference type="EMBL" id="FNPF01000002">
    <property type="protein sequence ID" value="SDX97815.1"/>
    <property type="molecule type" value="Genomic_DNA"/>
</dbReference>
<keyword evidence="3" id="KW-1185">Reference proteome</keyword>
<proteinExistence type="predicted"/>
<dbReference type="AlphaFoldDB" id="A0A1H3G409"/>
<reference evidence="2 3" key="1">
    <citation type="submission" date="2016-10" db="EMBL/GenBank/DDBJ databases">
        <authorList>
            <person name="de Groot N.N."/>
        </authorList>
    </citation>
    <scope>NUCLEOTIDE SEQUENCE [LARGE SCALE GENOMIC DNA]</scope>
    <source>
        <strain evidence="2 3">DSM 26880</strain>
    </source>
</reference>
<name>A0A1H3G409_9RHOB</name>
<sequence>MAALVGAGLLVLAAGLVMAVLARGITSPDWVRARIEARLNEALPGLDASFDQMRLQVAFPGRARVGLRGVRLVTDGGVPVAELSDVSLGLAPRALARGQLALDDVQVTGALVTLVRQPDGRLGLSLGSAFGGGPVPSLTGIIASVDRALAGAQLSGLRRIGAEGLTLRYEDRRAGRGWTLDGGRLRIARERGRLELFADLALLGGGDGVSTVEVTAESVIGSDTIGFGVLLENLPARDIATQSPALAWLEALDAPISGALRSGVEADGTLRRMDATLQIGAGALAPNPATRPIAFDGARTYFSYLPDERLLRFDEIAVQSPLGEVLAEGQARLDAAERGLPGGLWAQMRLSRITMAEGTVVDRDVTVDGAQASFELSLDPFRVTLGSLRVTDPAFPLRASGTLAAKPEGWDLALDAHVARTGAEQVLSLWPRSLKPRTRDWVSEHVRAARLRDTSFALRAAPGGNPKTYFDMRFADADVAYSRDLPPITGGAGRLTIDGRRLALRVDEGKVDAGGGPIDVAGSTFVIPELGDRGGPGIVTLAAAGSATAALAYLDNREWRLLEKVGRSPDMAQGVAEIGGTITLPLRKGVKREDVALDLAGTLRDVESDALVDGRALTARALAIAVDDEAITVEGPVTLSGVAADARWRQPMGGGGSEVEADVTLSPAALDAFGIALPDGMLSGSGQARLSVALRADAPPSFTLDSDLAGLGLDLPQLGWSLRPGTTGRFTISGAAGATPTIDALALRGPGLTAEGTLTLAAGGGLESLALSRLAVGGWLDTEATLVPRGGAMDVALRGGMLDLRRAPFGQGGGAGGGGSGGAGGRFDLAIDRLQVTDTITLDRFTGRAEAVAGGGLRGGFTARVGGKEPVAGELLPQNGGVALRLAGEDAGDILEAAGLLANVQDGSFRLDLAPVAGATGQYDGLLKIEGARLQDTPAAAALLDAISVVGLIDQLNGPGIFFSEVEARFRLTPGGITLSRGSAVGPSMGVSLDGYYNLADGRMDLQGVLSPVYILNGIGRLIARKGEGLIGFNFNLRGTRDAPQVSVNPLSVFTPGMFRDIFRRPPPTLTR</sequence>
<feature type="domain" description="YhdP central" evidence="1">
    <location>
        <begin position="353"/>
        <end position="718"/>
    </location>
</feature>
<evidence type="ECO:0000259" key="1">
    <source>
        <dbReference type="Pfam" id="PF13116"/>
    </source>
</evidence>
<evidence type="ECO:0000313" key="2">
    <source>
        <dbReference type="EMBL" id="SDX97815.1"/>
    </source>
</evidence>
<accession>A0A1H3G409</accession>
<dbReference type="InterPro" id="IPR025263">
    <property type="entry name" value="YhdP_central"/>
</dbReference>
<evidence type="ECO:0000313" key="3">
    <source>
        <dbReference type="Proteomes" id="UP000199286"/>
    </source>
</evidence>